<feature type="transmembrane region" description="Helical" evidence="1">
    <location>
        <begin position="6"/>
        <end position="24"/>
    </location>
</feature>
<comment type="caution">
    <text evidence="2">The sequence shown here is derived from an EMBL/GenBank/DDBJ whole genome shotgun (WGS) entry which is preliminary data.</text>
</comment>
<dbReference type="Proteomes" id="UP000026714">
    <property type="component" value="Unassembled WGS sequence"/>
</dbReference>
<dbReference type="EMBL" id="AZRA01000039">
    <property type="protein sequence ID" value="KDB52859.1"/>
    <property type="molecule type" value="Genomic_DNA"/>
</dbReference>
<organism evidence="2 3">
    <name type="scientific">Sphaerotilus natans subsp. natans DSM 6575</name>
    <dbReference type="NCBI Taxonomy" id="1286631"/>
    <lineage>
        <taxon>Bacteria</taxon>
        <taxon>Pseudomonadati</taxon>
        <taxon>Pseudomonadota</taxon>
        <taxon>Betaproteobacteria</taxon>
        <taxon>Burkholderiales</taxon>
        <taxon>Sphaerotilaceae</taxon>
        <taxon>Sphaerotilus</taxon>
    </lineage>
</organism>
<reference evidence="2 3" key="1">
    <citation type="journal article" date="2014" name="FEMS Microbiol. Ecol.">
        <title>Sphaerotilus natans encrusted with nanoball-shaped Fe(III) oxide minerals formed by nitrate-reducing mixotrophic Fe(II) oxidation.</title>
        <authorList>
            <person name="Park S."/>
            <person name="Kim D.H."/>
            <person name="Lee J.H."/>
            <person name="Hur H.G."/>
        </authorList>
    </citation>
    <scope>NUCLEOTIDE SEQUENCE [LARGE SCALE GENOMIC DNA]</scope>
    <source>
        <strain evidence="2 3">DSM 6575</strain>
    </source>
</reference>
<feature type="transmembrane region" description="Helical" evidence="1">
    <location>
        <begin position="36"/>
        <end position="58"/>
    </location>
</feature>
<keyword evidence="1" id="KW-1133">Transmembrane helix</keyword>
<dbReference type="eggNOG" id="ENOG5033F3I">
    <property type="taxonomic scope" value="Bacteria"/>
</dbReference>
<evidence type="ECO:0000313" key="3">
    <source>
        <dbReference type="Proteomes" id="UP000026714"/>
    </source>
</evidence>
<dbReference type="AlphaFoldDB" id="A0A059KNP9"/>
<keyword evidence="1" id="KW-0472">Membrane</keyword>
<name>A0A059KNP9_9BURK</name>
<evidence type="ECO:0000313" key="2">
    <source>
        <dbReference type="EMBL" id="KDB52859.1"/>
    </source>
</evidence>
<protein>
    <submittedName>
        <fullName evidence="2">Uncharacterized protein</fullName>
    </submittedName>
</protein>
<keyword evidence="1" id="KW-0812">Transmembrane</keyword>
<sequence length="61" mass="6877">MLVFRTLVFLLMVAGLLSFAVYLATGEARWRRLGLLIVRWTVIAALGFFAVLLLQRLALVL</sequence>
<dbReference type="STRING" id="34103.SAMN05421778_11330"/>
<evidence type="ECO:0000256" key="1">
    <source>
        <dbReference type="SAM" id="Phobius"/>
    </source>
</evidence>
<proteinExistence type="predicted"/>
<gene>
    <name evidence="2" type="ORF">X805_15930</name>
</gene>
<dbReference type="RefSeq" id="WP_037480284.1">
    <property type="nucleotide sequence ID" value="NZ_AZRA01000039.1"/>
</dbReference>
<keyword evidence="3" id="KW-1185">Reference proteome</keyword>
<accession>A0A059KNP9</accession>